<organism evidence="1 2">
    <name type="scientific">Coprinellus micaceus</name>
    <name type="common">Glistening ink-cap mushroom</name>
    <name type="synonym">Coprinus micaceus</name>
    <dbReference type="NCBI Taxonomy" id="71717"/>
    <lineage>
        <taxon>Eukaryota</taxon>
        <taxon>Fungi</taxon>
        <taxon>Dikarya</taxon>
        <taxon>Basidiomycota</taxon>
        <taxon>Agaricomycotina</taxon>
        <taxon>Agaricomycetes</taxon>
        <taxon>Agaricomycetidae</taxon>
        <taxon>Agaricales</taxon>
        <taxon>Agaricineae</taxon>
        <taxon>Psathyrellaceae</taxon>
        <taxon>Coprinellus</taxon>
    </lineage>
</organism>
<dbReference type="AlphaFoldDB" id="A0A4Y7TWG8"/>
<accession>A0A4Y7TWG8</accession>
<dbReference type="OrthoDB" id="2963168at2759"/>
<dbReference type="PANTHER" id="PTHR14187">
    <property type="entry name" value="ALPHA KINASE/ELONGATION FACTOR 2 KINASE"/>
    <property type="match status" value="1"/>
</dbReference>
<name>A0A4Y7TWG8_COPMI</name>
<gene>
    <name evidence="1" type="ORF">FA13DRAFT_1785787</name>
</gene>
<dbReference type="Proteomes" id="UP000298030">
    <property type="component" value="Unassembled WGS sequence"/>
</dbReference>
<dbReference type="PANTHER" id="PTHR14187:SF5">
    <property type="entry name" value="HEAT SHOCK 70 KDA PROTEIN 12A"/>
    <property type="match status" value="1"/>
</dbReference>
<dbReference type="EMBL" id="QPFP01000003">
    <property type="protein sequence ID" value="TEB37919.1"/>
    <property type="molecule type" value="Genomic_DNA"/>
</dbReference>
<proteinExistence type="predicted"/>
<reference evidence="1 2" key="1">
    <citation type="journal article" date="2019" name="Nat. Ecol. Evol.">
        <title>Megaphylogeny resolves global patterns of mushroom evolution.</title>
        <authorList>
            <person name="Varga T."/>
            <person name="Krizsan K."/>
            <person name="Foldi C."/>
            <person name="Dima B."/>
            <person name="Sanchez-Garcia M."/>
            <person name="Sanchez-Ramirez S."/>
            <person name="Szollosi G.J."/>
            <person name="Szarkandi J.G."/>
            <person name="Papp V."/>
            <person name="Albert L."/>
            <person name="Andreopoulos W."/>
            <person name="Angelini C."/>
            <person name="Antonin V."/>
            <person name="Barry K.W."/>
            <person name="Bougher N.L."/>
            <person name="Buchanan P."/>
            <person name="Buyck B."/>
            <person name="Bense V."/>
            <person name="Catcheside P."/>
            <person name="Chovatia M."/>
            <person name="Cooper J."/>
            <person name="Damon W."/>
            <person name="Desjardin D."/>
            <person name="Finy P."/>
            <person name="Geml J."/>
            <person name="Haridas S."/>
            <person name="Hughes K."/>
            <person name="Justo A."/>
            <person name="Karasinski D."/>
            <person name="Kautmanova I."/>
            <person name="Kiss B."/>
            <person name="Kocsube S."/>
            <person name="Kotiranta H."/>
            <person name="LaButti K.M."/>
            <person name="Lechner B.E."/>
            <person name="Liimatainen K."/>
            <person name="Lipzen A."/>
            <person name="Lukacs Z."/>
            <person name="Mihaltcheva S."/>
            <person name="Morgado L.N."/>
            <person name="Niskanen T."/>
            <person name="Noordeloos M.E."/>
            <person name="Ohm R.A."/>
            <person name="Ortiz-Santana B."/>
            <person name="Ovrebo C."/>
            <person name="Racz N."/>
            <person name="Riley R."/>
            <person name="Savchenko A."/>
            <person name="Shiryaev A."/>
            <person name="Soop K."/>
            <person name="Spirin V."/>
            <person name="Szebenyi C."/>
            <person name="Tomsovsky M."/>
            <person name="Tulloss R.E."/>
            <person name="Uehling J."/>
            <person name="Grigoriev I.V."/>
            <person name="Vagvolgyi C."/>
            <person name="Papp T."/>
            <person name="Martin F.M."/>
            <person name="Miettinen O."/>
            <person name="Hibbett D.S."/>
            <person name="Nagy L.G."/>
        </authorList>
    </citation>
    <scope>NUCLEOTIDE SEQUENCE [LARGE SCALE GENOMIC DNA]</scope>
    <source>
        <strain evidence="1 2">FP101781</strain>
    </source>
</reference>
<dbReference type="SUPFAM" id="SSF53067">
    <property type="entry name" value="Actin-like ATPase domain"/>
    <property type="match status" value="2"/>
</dbReference>
<dbReference type="InterPro" id="IPR043129">
    <property type="entry name" value="ATPase_NBD"/>
</dbReference>
<evidence type="ECO:0000313" key="2">
    <source>
        <dbReference type="Proteomes" id="UP000298030"/>
    </source>
</evidence>
<sequence>MKDRPAYGGFKRKLVIAFDVGTTFSGISYSVLDPGHPPKIQGVTRFPAQEQVNGSSKIPTVLYYDADGHVRAIGAEALSEGIYEQAEDEGWFKVEWFKLHLRPAEETSGPSGISRQLPPLPEGKSIIDIYSDFMAYLHKCAKSYIEQTHPNGIDLWGALASQAEFILSHPNGWEGSQQSQMRRAAVTASLVPDTREGHDRLHFVTEGEASLHYSLENGLPADSLEEGDGVVIVDAGGGTVDISAYARSSATGDAKDSKVKLFEEIAPPQCHFHGSVFVSLHARVFLSNLLTESQFLEDLDTIVKAFDKTTKLRFRNANDPQFIKFGSTRDNEPDTNIRYGQLKISGFFEPSISCVVNAVREQRTLAHKPFTHVVLVGGFASSDWLFEKVSERLNPEGFKVIRPENHLNKAVADGAMSFYIDHCVRTRVSRFTYGQFSNTKFDPHNADHQRRIHDVYTSLSGQKNVKNNFSIILPKNTQVSETKEFAKDFHISRKTIDKLTTATYVDTDNYSKLCSIVVDLKHLVPIADQYKKTGPDGSILPPAL</sequence>
<dbReference type="STRING" id="71717.A0A4Y7TWG8"/>
<dbReference type="Gene3D" id="3.30.420.40">
    <property type="match status" value="1"/>
</dbReference>
<dbReference type="CDD" id="cd10170">
    <property type="entry name" value="ASKHA_NBD_HSP70"/>
    <property type="match status" value="1"/>
</dbReference>
<evidence type="ECO:0000313" key="1">
    <source>
        <dbReference type="EMBL" id="TEB37919.1"/>
    </source>
</evidence>
<protein>
    <recommendedName>
        <fullName evidence="3">Actin-like ATPase domain-containing protein</fullName>
    </recommendedName>
</protein>
<evidence type="ECO:0008006" key="3">
    <source>
        <dbReference type="Google" id="ProtNLM"/>
    </source>
</evidence>
<comment type="caution">
    <text evidence="1">The sequence shown here is derived from an EMBL/GenBank/DDBJ whole genome shotgun (WGS) entry which is preliminary data.</text>
</comment>
<keyword evidence="2" id="KW-1185">Reference proteome</keyword>